<sequence length="587" mass="61404">MDIDILDVTIFDGDSIRPENRVSIRDGLITELGTGPAQSPADRVIAATGRLLTPGFVDAHVHTTFGGQESLACDVSGADGLTETLNMIRDYVAATNAENPTSAEADATDIPDPTNSPAPTANWVIGGGWSMADFPGGNPTADLLDAACPDRPAILLSADHHSAWVNTAALTIAGLDATTTAPAGGVIVTDSHGTPTGCLHESAIDLVSAHVPPASDAEVHAGLLAGQSYLNSLGVTAWMDAIVGDYGGHRDPYDTYVRAAASDDLHSEVVGSLWWPREVTDIDAEVAELTARARTEGRFRTTSVKFMLDGIVESRTAAMSSEYSCTCGGRGTSYFTKDHLEASFAALDRAGFDIHCHAIGDAAVRAALDAFAAIGSPRADARHHIAHVQVVDPVDVPRFAQLGVTANLQALWACYDEQMIDLNLPVLGDERTGWLYPFGSFAAAGTHLAMGSDWPVSTANPWEAIHVAVNRSHPGAADTSPLLPEQALDVETALRAYTSGSAHLLRSRSNGGIRRGEPANLALTSANPFEVAPGEIAAITNDLTICAGRIVHDALPAQAPTLPPQARTQAPPHRPTPPPAPTDSAPA</sequence>
<protein>
    <submittedName>
        <fullName evidence="3">Amidohydrolase</fullName>
    </submittedName>
</protein>
<dbReference type="Gene3D" id="3.20.20.140">
    <property type="entry name" value="Metal-dependent hydrolases"/>
    <property type="match status" value="1"/>
</dbReference>
<dbReference type="CDD" id="cd01300">
    <property type="entry name" value="YtcJ_like"/>
    <property type="match status" value="1"/>
</dbReference>
<dbReference type="SUPFAM" id="SSF51338">
    <property type="entry name" value="Composite domain of metallo-dependent hydrolases"/>
    <property type="match status" value="1"/>
</dbReference>
<reference evidence="3" key="1">
    <citation type="submission" date="2022-03" db="EMBL/GenBank/DDBJ databases">
        <title>Brevibacterium spongiae sp. nov., isolated from marine sponge.</title>
        <authorList>
            <person name="Li Z."/>
            <person name="Zhang M."/>
        </authorList>
    </citation>
    <scope>NUCLEOTIDE SEQUENCE</scope>
    <source>
        <strain evidence="3">WHS-Z9</strain>
    </source>
</reference>
<dbReference type="Gene3D" id="3.10.310.70">
    <property type="match status" value="1"/>
</dbReference>
<evidence type="ECO:0000313" key="4">
    <source>
        <dbReference type="Proteomes" id="UP001064879"/>
    </source>
</evidence>
<evidence type="ECO:0000259" key="2">
    <source>
        <dbReference type="Pfam" id="PF07969"/>
    </source>
</evidence>
<feature type="compositionally biased region" description="Pro residues" evidence="1">
    <location>
        <begin position="572"/>
        <end position="581"/>
    </location>
</feature>
<organism evidence="3 4">
    <name type="scientific">Brevibacterium spongiae</name>
    <dbReference type="NCBI Taxonomy" id="2909672"/>
    <lineage>
        <taxon>Bacteria</taxon>
        <taxon>Bacillati</taxon>
        <taxon>Actinomycetota</taxon>
        <taxon>Actinomycetes</taxon>
        <taxon>Micrococcales</taxon>
        <taxon>Brevibacteriaceae</taxon>
        <taxon>Brevibacterium</taxon>
    </lineage>
</organism>
<dbReference type="EMBL" id="CP093443">
    <property type="protein sequence ID" value="UVI36791.1"/>
    <property type="molecule type" value="Genomic_DNA"/>
</dbReference>
<gene>
    <name evidence="3" type="ORF">L1F31_03780</name>
</gene>
<dbReference type="Pfam" id="PF07969">
    <property type="entry name" value="Amidohydro_3"/>
    <property type="match status" value="1"/>
</dbReference>
<dbReference type="InterPro" id="IPR013108">
    <property type="entry name" value="Amidohydro_3"/>
</dbReference>
<feature type="compositionally biased region" description="Low complexity" evidence="1">
    <location>
        <begin position="559"/>
        <end position="571"/>
    </location>
</feature>
<dbReference type="InterPro" id="IPR033932">
    <property type="entry name" value="YtcJ-like"/>
</dbReference>
<dbReference type="RefSeq" id="WP_265419360.1">
    <property type="nucleotide sequence ID" value="NZ_CP093443.1"/>
</dbReference>
<dbReference type="Proteomes" id="UP001064879">
    <property type="component" value="Chromosome"/>
</dbReference>
<evidence type="ECO:0000256" key="1">
    <source>
        <dbReference type="SAM" id="MobiDB-lite"/>
    </source>
</evidence>
<dbReference type="PANTHER" id="PTHR22642">
    <property type="entry name" value="IMIDAZOLONEPROPIONASE"/>
    <property type="match status" value="1"/>
</dbReference>
<feature type="region of interest" description="Disordered" evidence="1">
    <location>
        <begin position="559"/>
        <end position="587"/>
    </location>
</feature>
<name>A0ABY5SSD0_9MICO</name>
<accession>A0ABY5SSD0</accession>
<dbReference type="InterPro" id="IPR011059">
    <property type="entry name" value="Metal-dep_hydrolase_composite"/>
</dbReference>
<keyword evidence="4" id="KW-1185">Reference proteome</keyword>
<proteinExistence type="predicted"/>
<dbReference type="InterPro" id="IPR032466">
    <property type="entry name" value="Metal_Hydrolase"/>
</dbReference>
<dbReference type="PANTHER" id="PTHR22642:SF2">
    <property type="entry name" value="PROTEIN LONG AFTER FAR-RED 3"/>
    <property type="match status" value="1"/>
</dbReference>
<dbReference type="SUPFAM" id="SSF51556">
    <property type="entry name" value="Metallo-dependent hydrolases"/>
    <property type="match status" value="1"/>
</dbReference>
<feature type="domain" description="Amidohydrolase 3" evidence="2">
    <location>
        <begin position="43"/>
        <end position="552"/>
    </location>
</feature>
<dbReference type="Gene3D" id="2.30.40.10">
    <property type="entry name" value="Urease, subunit C, domain 1"/>
    <property type="match status" value="1"/>
</dbReference>
<evidence type="ECO:0000313" key="3">
    <source>
        <dbReference type="EMBL" id="UVI36791.1"/>
    </source>
</evidence>